<dbReference type="EMBL" id="JANKHG010000027">
    <property type="protein sequence ID" value="MCR2747754.1"/>
    <property type="molecule type" value="Genomic_DNA"/>
</dbReference>
<dbReference type="Proteomes" id="UP001165267">
    <property type="component" value="Unassembled WGS sequence"/>
</dbReference>
<proteinExistence type="predicted"/>
<dbReference type="RefSeq" id="WP_257512974.1">
    <property type="nucleotide sequence ID" value="NZ_JANKHG010000027.1"/>
</dbReference>
<comment type="caution">
    <text evidence="2">The sequence shown here is derived from an EMBL/GenBank/DDBJ whole genome shotgun (WGS) entry which is preliminary data.</text>
</comment>
<reference evidence="2" key="1">
    <citation type="submission" date="2022-07" db="EMBL/GenBank/DDBJ databases">
        <authorList>
            <person name="Xamxidin M."/>
        </authorList>
    </citation>
    <scope>NUCLEOTIDE SEQUENCE</scope>
    <source>
        <strain evidence="2">YS8-69</strain>
    </source>
</reference>
<accession>A0ABT1XNS0</accession>
<feature type="transmembrane region" description="Helical" evidence="1">
    <location>
        <begin position="230"/>
        <end position="251"/>
    </location>
</feature>
<name>A0ABT1XNS0_9BURK</name>
<sequence>MANYVHNCPPSAGWDWLMQGIQLFRSKPGEMFLFGNTYLFIILFVGILIPFLGAAIVAIASPALGFGIMLAGRMGQKGLRVSPGVLFNAFNQENRKHLQSLLVLGAAYTACFALIRLFAHLLLGAQPTVSIEDLQNADPQANAAFMEYMVLYGIFVGVSSIPVLLAFWFAPVLVVWHNMKPMQALFSSWVAVWRNKASFLIYGMGWLILGLGFSSVFLFIFMTLGLPPAFLSALNMMCVALVMAVSLCTFYPTYKAVFEHDPE</sequence>
<evidence type="ECO:0000313" key="2">
    <source>
        <dbReference type="EMBL" id="MCR2747754.1"/>
    </source>
</evidence>
<evidence type="ECO:0000256" key="1">
    <source>
        <dbReference type="SAM" id="Phobius"/>
    </source>
</evidence>
<feature type="transmembrane region" description="Helical" evidence="1">
    <location>
        <begin position="101"/>
        <end position="123"/>
    </location>
</feature>
<protein>
    <submittedName>
        <fullName evidence="2">BPSS1780 family membrane protein</fullName>
    </submittedName>
</protein>
<gene>
    <name evidence="2" type="ORF">NSP04_13975</name>
</gene>
<keyword evidence="1" id="KW-0472">Membrane</keyword>
<evidence type="ECO:0000313" key="3">
    <source>
        <dbReference type="Proteomes" id="UP001165267"/>
    </source>
</evidence>
<dbReference type="NCBIfam" id="NF041043">
    <property type="entry name" value="BPSS1780_fam"/>
    <property type="match status" value="1"/>
</dbReference>
<keyword evidence="3" id="KW-1185">Reference proteome</keyword>
<keyword evidence="1" id="KW-0812">Transmembrane</keyword>
<feature type="transmembrane region" description="Helical" evidence="1">
    <location>
        <begin position="38"/>
        <end position="71"/>
    </location>
</feature>
<keyword evidence="1" id="KW-1133">Transmembrane helix</keyword>
<feature type="transmembrane region" description="Helical" evidence="1">
    <location>
        <begin position="197"/>
        <end position="224"/>
    </location>
</feature>
<feature type="transmembrane region" description="Helical" evidence="1">
    <location>
        <begin position="149"/>
        <end position="176"/>
    </location>
</feature>
<dbReference type="InterPro" id="IPR047798">
    <property type="entry name" value="BPSS1780-like"/>
</dbReference>
<organism evidence="2 3">
    <name type="scientific">Limnobacter parvus</name>
    <dbReference type="NCBI Taxonomy" id="2939690"/>
    <lineage>
        <taxon>Bacteria</taxon>
        <taxon>Pseudomonadati</taxon>
        <taxon>Pseudomonadota</taxon>
        <taxon>Betaproteobacteria</taxon>
        <taxon>Burkholderiales</taxon>
        <taxon>Burkholderiaceae</taxon>
        <taxon>Limnobacter</taxon>
    </lineage>
</organism>